<evidence type="ECO:0000313" key="2">
    <source>
        <dbReference type="Proteomes" id="UP000252519"/>
    </source>
</evidence>
<proteinExistence type="predicted"/>
<dbReference type="Proteomes" id="UP000252519">
    <property type="component" value="Unassembled WGS sequence"/>
</dbReference>
<gene>
    <name evidence="1" type="ORF">ANCCAN_13360</name>
</gene>
<dbReference type="EMBL" id="JOJR01000272">
    <property type="protein sequence ID" value="RCN40717.1"/>
    <property type="molecule type" value="Genomic_DNA"/>
</dbReference>
<sequence length="140" mass="16072">MPGSMTEEDQPKFVRDVEMLLSKARSKGVQMFISADAEGNQAPKCKCFYDPTTDSISWSLMITLEAVRNGKYQEEVFDIHGIYEKDSLQSILRNFVFDIANRRHSLADEFKPTIRDDNMKNVELSMMVPVISDNKMVQLK</sequence>
<reference evidence="1 2" key="1">
    <citation type="submission" date="2014-10" db="EMBL/GenBank/DDBJ databases">
        <title>Draft genome of the hookworm Ancylostoma caninum.</title>
        <authorList>
            <person name="Mitreva M."/>
        </authorList>
    </citation>
    <scope>NUCLEOTIDE SEQUENCE [LARGE SCALE GENOMIC DNA]</scope>
    <source>
        <strain evidence="1 2">Baltimore</strain>
    </source>
</reference>
<accession>A0A368GD38</accession>
<protein>
    <submittedName>
        <fullName evidence="1">Uncharacterized protein</fullName>
    </submittedName>
</protein>
<keyword evidence="2" id="KW-1185">Reference proteome</keyword>
<name>A0A368GD38_ANCCA</name>
<organism evidence="1 2">
    <name type="scientific">Ancylostoma caninum</name>
    <name type="common">Dog hookworm</name>
    <dbReference type="NCBI Taxonomy" id="29170"/>
    <lineage>
        <taxon>Eukaryota</taxon>
        <taxon>Metazoa</taxon>
        <taxon>Ecdysozoa</taxon>
        <taxon>Nematoda</taxon>
        <taxon>Chromadorea</taxon>
        <taxon>Rhabditida</taxon>
        <taxon>Rhabditina</taxon>
        <taxon>Rhabditomorpha</taxon>
        <taxon>Strongyloidea</taxon>
        <taxon>Ancylostomatidae</taxon>
        <taxon>Ancylostomatinae</taxon>
        <taxon>Ancylostoma</taxon>
    </lineage>
</organism>
<dbReference type="AlphaFoldDB" id="A0A368GD38"/>
<comment type="caution">
    <text evidence="1">The sequence shown here is derived from an EMBL/GenBank/DDBJ whole genome shotgun (WGS) entry which is preliminary data.</text>
</comment>
<evidence type="ECO:0000313" key="1">
    <source>
        <dbReference type="EMBL" id="RCN40717.1"/>
    </source>
</evidence>